<evidence type="ECO:0000313" key="3">
    <source>
        <dbReference type="EMBL" id="MPY30934.1"/>
    </source>
</evidence>
<feature type="region of interest" description="Disordered" evidence="1">
    <location>
        <begin position="419"/>
        <end position="442"/>
    </location>
</feature>
<proteinExistence type="predicted"/>
<dbReference type="OrthoDB" id="3542505at2"/>
<dbReference type="NCBIfam" id="NF047832">
    <property type="entry name" value="caspase_w_EACC1"/>
    <property type="match status" value="1"/>
</dbReference>
<dbReference type="GO" id="GO:0006508">
    <property type="term" value="P:proteolysis"/>
    <property type="evidence" value="ECO:0007669"/>
    <property type="project" value="InterPro"/>
</dbReference>
<dbReference type="SUPFAM" id="SSF52129">
    <property type="entry name" value="Caspase-like"/>
    <property type="match status" value="1"/>
</dbReference>
<feature type="region of interest" description="Disordered" evidence="1">
    <location>
        <begin position="252"/>
        <end position="281"/>
    </location>
</feature>
<accession>A0A5N8VA95</accession>
<comment type="caution">
    <text evidence="3">The sequence shown here is derived from an EMBL/GenBank/DDBJ whole genome shotgun (WGS) entry which is preliminary data.</text>
</comment>
<dbReference type="Gene3D" id="1.25.40.10">
    <property type="entry name" value="Tetratricopeptide repeat domain"/>
    <property type="match status" value="1"/>
</dbReference>
<dbReference type="Gene3D" id="3.40.50.1460">
    <property type="match status" value="1"/>
</dbReference>
<feature type="domain" description="Peptidase C14 caspase" evidence="2">
    <location>
        <begin position="13"/>
        <end position="243"/>
    </location>
</feature>
<dbReference type="AlphaFoldDB" id="A0A5N8VA95"/>
<dbReference type="Proteomes" id="UP000325849">
    <property type="component" value="Unassembled WGS sequence"/>
</dbReference>
<dbReference type="Pfam" id="PF00656">
    <property type="entry name" value="Peptidase_C14"/>
    <property type="match status" value="1"/>
</dbReference>
<dbReference type="EMBL" id="VJZD01000016">
    <property type="protein sequence ID" value="MPY30934.1"/>
    <property type="molecule type" value="Genomic_DNA"/>
</dbReference>
<organism evidence="3 4">
    <name type="scientific">Streptomyces adustus</name>
    <dbReference type="NCBI Taxonomy" id="1609272"/>
    <lineage>
        <taxon>Bacteria</taxon>
        <taxon>Bacillati</taxon>
        <taxon>Actinomycetota</taxon>
        <taxon>Actinomycetes</taxon>
        <taxon>Kitasatosporales</taxon>
        <taxon>Streptomycetaceae</taxon>
        <taxon>Streptomyces</taxon>
    </lineage>
</organism>
<name>A0A5N8VA95_9ACTN</name>
<evidence type="ECO:0000256" key="1">
    <source>
        <dbReference type="SAM" id="MobiDB-lite"/>
    </source>
</evidence>
<reference evidence="3 4" key="1">
    <citation type="submission" date="2019-07" db="EMBL/GenBank/DDBJ databases">
        <title>New species of Amycolatopsis and Streptomyces.</title>
        <authorList>
            <person name="Duangmal K."/>
            <person name="Teo W.F.A."/>
            <person name="Lipun K."/>
        </authorList>
    </citation>
    <scope>NUCLEOTIDE SEQUENCE [LARGE SCALE GENOMIC DNA]</scope>
    <source>
        <strain evidence="3 4">NBRC 109810</strain>
    </source>
</reference>
<sequence length="571" mass="62363">MTRPEPLYDYARSRAVLIGVWDYEHLPPVASATRNSLDRMTDLLQGPRCGWPRSSGSPADRLQIVRNPRRRNNLPDDLMRWFEDATDLALIYFVGHGRLYGDELCLALAESPLSGSAQKTTGLRFSDVREALEESQAATKVVILDCCFSGQATLPRHTLSAPAITELTHCSGAITLTATDAYRTAWYEPDSTSSHPQTHFTRYLVDAIETGADGHPHGVSLEAAFATASAALVRDGKPRPTQSVRHHAGRFVIARGSVRRPPSDRQEDTSGEQAVGTGPTHQDVEALFQAALALERDWDIDAAGLPRIESMYRDAAEAGHPEAMTRLGLILEGRTQERLGGTLPGESTAPDIDGAMHWYARAARLGSSHGAYFLGLAYEDHLGNWPEALNWYRQAARDERNWAARKALTGLEDRMARGLGPLTHAGNLGEPGNSAHHQDRENGESVVFSNRANEQGELVARILAGQAGPDVVAAVQNNFQQWLRGQWGGDQRLALAFCVNALAEACGGARGEWGTLSEKEQSGLVWFFSLLCLPTRDSVESDATAFRKQTRDAGQRLANIAHTANLLRGQP</sequence>
<dbReference type="InterPro" id="IPR029030">
    <property type="entry name" value="Caspase-like_dom_sf"/>
</dbReference>
<dbReference type="SUPFAM" id="SSF81901">
    <property type="entry name" value="HCP-like"/>
    <property type="match status" value="1"/>
</dbReference>
<evidence type="ECO:0000259" key="2">
    <source>
        <dbReference type="Pfam" id="PF00656"/>
    </source>
</evidence>
<dbReference type="RefSeq" id="WP_152885745.1">
    <property type="nucleotide sequence ID" value="NZ_VJZD01000016.1"/>
</dbReference>
<gene>
    <name evidence="3" type="ORF">FNH09_06270</name>
</gene>
<dbReference type="GO" id="GO:0004197">
    <property type="term" value="F:cysteine-type endopeptidase activity"/>
    <property type="evidence" value="ECO:0007669"/>
    <property type="project" value="InterPro"/>
</dbReference>
<protein>
    <submittedName>
        <fullName evidence="3">Sel1 repeat family protein</fullName>
    </submittedName>
</protein>
<keyword evidence="4" id="KW-1185">Reference proteome</keyword>
<dbReference type="InterPro" id="IPR011600">
    <property type="entry name" value="Pept_C14_caspase"/>
</dbReference>
<dbReference type="InterPro" id="IPR011990">
    <property type="entry name" value="TPR-like_helical_dom_sf"/>
</dbReference>
<evidence type="ECO:0000313" key="4">
    <source>
        <dbReference type="Proteomes" id="UP000325849"/>
    </source>
</evidence>